<evidence type="ECO:0000313" key="1">
    <source>
        <dbReference type="EMBL" id="KKM25420.1"/>
    </source>
</evidence>
<organism evidence="1">
    <name type="scientific">marine sediment metagenome</name>
    <dbReference type="NCBI Taxonomy" id="412755"/>
    <lineage>
        <taxon>unclassified sequences</taxon>
        <taxon>metagenomes</taxon>
        <taxon>ecological metagenomes</taxon>
    </lineage>
</organism>
<dbReference type="AlphaFoldDB" id="A0A0F9LD64"/>
<gene>
    <name evidence="1" type="ORF">LCGC14_1595170</name>
</gene>
<accession>A0A0F9LD64</accession>
<proteinExistence type="predicted"/>
<feature type="non-terminal residue" evidence="1">
    <location>
        <position position="1"/>
    </location>
</feature>
<sequence length="934" mass="100070">GQGSDTATGTVEFDDVKFCATDRMQLYAPRISAANVPTIQTASNDIFFGGKQIGVGSVTLLNQDAFFETLSSLDWINRKCVLKVGGSYLDDEGGAPVGLAVDDYRVAFTGLIQNVKVDDTEFFLDIQDVRAGYFSSIPTRAFTLADFPNVAPDDEGKPRALWFGRKSEVRPIRYDAGSNLGLYEVADTTDAPAGIKEITNVFAYVDKEAAAAGDITRRTESAYKRQAITLDVSSGTTVSNNYGWKSAGGNAWDSGAYASAAGDKISSSEDAYVEATLNRGTTGGTFLHMLGLTTANPDWSFSSLDHAIYGNGVIGTGVYHVYESGSDIFTSTRVIQPHDRGRIWIDALGEVTYWINGRDTNGWELLYTSTVTASGNYFVRLALYTSGAMIAGIGVYRSTALHHTEDLANGRLEITSDLKALEITQDNNKADYSKSSSVLTLYMGVGIYTPDELAFQLGAAATINSFQASTGGSYSSATGLTTLLSTATLGWLTSSGDNKEIYKTLGLTQTDPGEASTSDVGESQVTVDVDKDHIIRCNGQGFVDDGAGTYTGVADGLITVGSDILRTILVAILKNSADVIDEASFTSARGRAPESLGVHTSREWPIKEVMETLEFSNIANIAIGGDGTIYYDVYTAALSNSTTDLEDTDFSAFAVTWEAADVYRTVRSYYDEDPEGNFFLYRVTENPDVENRFGRPEVKEFFTWLTFAAAAQNNSARMSELAKHPAQQLRGTVRGKLLDHRVGQKITVTRDRAAASGGLLSSSVYRIISIRQNHALGLSQLMAVPDVVTVAGVACLTACQSFCEVNDQSPCVVACQESCQTPGNCQTGCETGCQTCEQTTCQETCESACQDACELSDQCGSCQAAPCQTSCQLSTCQTACQKGCETTCEVGCEIGCEVSCEVGCEITCEIGCETGCQTSCEHACQETCEIIFEG</sequence>
<protein>
    <submittedName>
        <fullName evidence="1">Uncharacterized protein</fullName>
    </submittedName>
</protein>
<comment type="caution">
    <text evidence="1">The sequence shown here is derived from an EMBL/GenBank/DDBJ whole genome shotgun (WGS) entry which is preliminary data.</text>
</comment>
<dbReference type="EMBL" id="LAZR01012724">
    <property type="protein sequence ID" value="KKM25420.1"/>
    <property type="molecule type" value="Genomic_DNA"/>
</dbReference>
<reference evidence="1" key="1">
    <citation type="journal article" date="2015" name="Nature">
        <title>Complex archaea that bridge the gap between prokaryotes and eukaryotes.</title>
        <authorList>
            <person name="Spang A."/>
            <person name="Saw J.H."/>
            <person name="Jorgensen S.L."/>
            <person name="Zaremba-Niedzwiedzka K."/>
            <person name="Martijn J."/>
            <person name="Lind A.E."/>
            <person name="van Eijk R."/>
            <person name="Schleper C."/>
            <person name="Guy L."/>
            <person name="Ettema T.J."/>
        </authorList>
    </citation>
    <scope>NUCLEOTIDE SEQUENCE</scope>
</reference>
<name>A0A0F9LD64_9ZZZZ</name>